<proteinExistence type="predicted"/>
<sequence>MKHFPKVIILKHLSLCLSPRLETSWADRMSQLHSVQRLPSEFRSRLRQRPEYFQSLELSPYVILHMEDVSYQRPGSHGTRRQFAVILVSSMTEEEITAC</sequence>
<evidence type="ECO:0000313" key="1">
    <source>
        <dbReference type="EMBL" id="KAK3774456.1"/>
    </source>
</evidence>
<keyword evidence="2" id="KW-1185">Reference proteome</keyword>
<dbReference type="Proteomes" id="UP001283361">
    <property type="component" value="Unassembled WGS sequence"/>
</dbReference>
<comment type="caution">
    <text evidence="1">The sequence shown here is derived from an EMBL/GenBank/DDBJ whole genome shotgun (WGS) entry which is preliminary data.</text>
</comment>
<reference evidence="1" key="1">
    <citation type="journal article" date="2023" name="G3 (Bethesda)">
        <title>A reference genome for the long-term kleptoplast-retaining sea slug Elysia crispata morphotype clarki.</title>
        <authorList>
            <person name="Eastman K.E."/>
            <person name="Pendleton A.L."/>
            <person name="Shaikh M.A."/>
            <person name="Suttiyut T."/>
            <person name="Ogas R."/>
            <person name="Tomko P."/>
            <person name="Gavelis G."/>
            <person name="Widhalm J.R."/>
            <person name="Wisecaver J.H."/>
        </authorList>
    </citation>
    <scope>NUCLEOTIDE SEQUENCE</scope>
    <source>
        <strain evidence="1">ECLA1</strain>
    </source>
</reference>
<evidence type="ECO:0000313" key="2">
    <source>
        <dbReference type="Proteomes" id="UP001283361"/>
    </source>
</evidence>
<accession>A0AAE0ZSY3</accession>
<dbReference type="AlphaFoldDB" id="A0AAE0ZSY3"/>
<dbReference type="EMBL" id="JAWDGP010003409">
    <property type="protein sequence ID" value="KAK3774456.1"/>
    <property type="molecule type" value="Genomic_DNA"/>
</dbReference>
<name>A0AAE0ZSY3_9GAST</name>
<gene>
    <name evidence="1" type="ORF">RRG08_064901</name>
</gene>
<protein>
    <submittedName>
        <fullName evidence="1">Uncharacterized protein</fullName>
    </submittedName>
</protein>
<organism evidence="1 2">
    <name type="scientific">Elysia crispata</name>
    <name type="common">lettuce slug</name>
    <dbReference type="NCBI Taxonomy" id="231223"/>
    <lineage>
        <taxon>Eukaryota</taxon>
        <taxon>Metazoa</taxon>
        <taxon>Spiralia</taxon>
        <taxon>Lophotrochozoa</taxon>
        <taxon>Mollusca</taxon>
        <taxon>Gastropoda</taxon>
        <taxon>Heterobranchia</taxon>
        <taxon>Euthyneura</taxon>
        <taxon>Panpulmonata</taxon>
        <taxon>Sacoglossa</taxon>
        <taxon>Placobranchoidea</taxon>
        <taxon>Plakobranchidae</taxon>
        <taxon>Elysia</taxon>
    </lineage>
</organism>